<evidence type="ECO:0000313" key="14">
    <source>
        <dbReference type="EMBL" id="JAV20234.1"/>
    </source>
</evidence>
<feature type="domain" description="C2H2-type" evidence="12">
    <location>
        <begin position="113"/>
        <end position="141"/>
    </location>
</feature>
<evidence type="ECO:0000256" key="8">
    <source>
        <dbReference type="ARBA" id="ARBA00023163"/>
    </source>
</evidence>
<feature type="domain" description="C2H2-type" evidence="12">
    <location>
        <begin position="449"/>
        <end position="476"/>
    </location>
</feature>
<dbReference type="GO" id="GO:0003677">
    <property type="term" value="F:DNA binding"/>
    <property type="evidence" value="ECO:0007669"/>
    <property type="project" value="UniProtKB-KW"/>
</dbReference>
<feature type="domain" description="ZAD" evidence="13">
    <location>
        <begin position="15"/>
        <end position="95"/>
    </location>
</feature>
<dbReference type="InterPro" id="IPR050331">
    <property type="entry name" value="Zinc_finger"/>
</dbReference>
<dbReference type="InterPro" id="IPR036236">
    <property type="entry name" value="Znf_C2H2_sf"/>
</dbReference>
<evidence type="ECO:0000256" key="7">
    <source>
        <dbReference type="ARBA" id="ARBA00023125"/>
    </source>
</evidence>
<evidence type="ECO:0000256" key="9">
    <source>
        <dbReference type="ARBA" id="ARBA00023242"/>
    </source>
</evidence>
<evidence type="ECO:0000256" key="5">
    <source>
        <dbReference type="ARBA" id="ARBA00022833"/>
    </source>
</evidence>
<comment type="subcellular location">
    <subcellularLocation>
        <location evidence="1">Nucleus</location>
    </subcellularLocation>
</comment>
<dbReference type="FunFam" id="3.30.160.60:FF:000100">
    <property type="entry name" value="Zinc finger 45-like"/>
    <property type="match status" value="1"/>
</dbReference>
<dbReference type="Gene3D" id="3.30.160.60">
    <property type="entry name" value="Classic Zinc Finger"/>
    <property type="match status" value="4"/>
</dbReference>
<keyword evidence="7" id="KW-0238">DNA-binding</keyword>
<evidence type="ECO:0000259" key="12">
    <source>
        <dbReference type="PROSITE" id="PS50157"/>
    </source>
</evidence>
<evidence type="ECO:0000256" key="1">
    <source>
        <dbReference type="ARBA" id="ARBA00004123"/>
    </source>
</evidence>
<dbReference type="InterPro" id="IPR012934">
    <property type="entry name" value="Znf_AD"/>
</dbReference>
<feature type="domain" description="C2H2-type" evidence="12">
    <location>
        <begin position="142"/>
        <end position="169"/>
    </location>
</feature>
<dbReference type="GO" id="GO:0008270">
    <property type="term" value="F:zinc ion binding"/>
    <property type="evidence" value="ECO:0007669"/>
    <property type="project" value="UniProtKB-UniRule"/>
</dbReference>
<feature type="binding site" evidence="11">
    <location>
        <position position="20"/>
    </location>
    <ligand>
        <name>Zn(2+)</name>
        <dbReference type="ChEBI" id="CHEBI:29105"/>
    </ligand>
</feature>
<feature type="binding site" evidence="11">
    <location>
        <position position="71"/>
    </location>
    <ligand>
        <name>Zn(2+)</name>
        <dbReference type="ChEBI" id="CHEBI:29105"/>
    </ligand>
</feature>
<feature type="domain" description="C2H2-type" evidence="12">
    <location>
        <begin position="539"/>
        <end position="567"/>
    </location>
</feature>
<dbReference type="GO" id="GO:0005634">
    <property type="term" value="C:nucleus"/>
    <property type="evidence" value="ECO:0007669"/>
    <property type="project" value="UniProtKB-SubCell"/>
</dbReference>
<feature type="binding site" evidence="11">
    <location>
        <position position="17"/>
    </location>
    <ligand>
        <name>Zn(2+)</name>
        <dbReference type="ChEBI" id="CHEBI:29105"/>
    </ligand>
</feature>
<dbReference type="SMART" id="SM00868">
    <property type="entry name" value="zf-AD"/>
    <property type="match status" value="1"/>
</dbReference>
<dbReference type="Pfam" id="PF07776">
    <property type="entry name" value="zf-AD"/>
    <property type="match status" value="1"/>
</dbReference>
<keyword evidence="9" id="KW-0539">Nucleus</keyword>
<dbReference type="SUPFAM" id="SSF57667">
    <property type="entry name" value="beta-beta-alpha zinc fingers"/>
    <property type="match status" value="3"/>
</dbReference>
<organism evidence="14">
    <name type="scientific">Culex tarsalis</name>
    <name type="common">Encephalitis mosquito</name>
    <dbReference type="NCBI Taxonomy" id="7177"/>
    <lineage>
        <taxon>Eukaryota</taxon>
        <taxon>Metazoa</taxon>
        <taxon>Ecdysozoa</taxon>
        <taxon>Arthropoda</taxon>
        <taxon>Hexapoda</taxon>
        <taxon>Insecta</taxon>
        <taxon>Pterygota</taxon>
        <taxon>Neoptera</taxon>
        <taxon>Endopterygota</taxon>
        <taxon>Diptera</taxon>
        <taxon>Nematocera</taxon>
        <taxon>Culicoidea</taxon>
        <taxon>Culicidae</taxon>
        <taxon>Culicinae</taxon>
        <taxon>Culicini</taxon>
        <taxon>Culex</taxon>
        <taxon>Culex</taxon>
    </lineage>
</organism>
<dbReference type="GO" id="GO:0010468">
    <property type="term" value="P:regulation of gene expression"/>
    <property type="evidence" value="ECO:0007669"/>
    <property type="project" value="TreeGrafter"/>
</dbReference>
<feature type="binding site" evidence="11">
    <location>
        <position position="68"/>
    </location>
    <ligand>
        <name>Zn(2+)</name>
        <dbReference type="ChEBI" id="CHEBI:29105"/>
    </ligand>
</feature>
<dbReference type="InterPro" id="IPR013087">
    <property type="entry name" value="Znf_C2H2_type"/>
</dbReference>
<evidence type="ECO:0000256" key="6">
    <source>
        <dbReference type="ARBA" id="ARBA00023015"/>
    </source>
</evidence>
<dbReference type="EMBL" id="GFDL01014811">
    <property type="protein sequence ID" value="JAV20234.1"/>
    <property type="molecule type" value="Transcribed_RNA"/>
</dbReference>
<evidence type="ECO:0000256" key="4">
    <source>
        <dbReference type="ARBA" id="ARBA00022771"/>
    </source>
</evidence>
<feature type="domain" description="C2H2-type" evidence="12">
    <location>
        <begin position="292"/>
        <end position="320"/>
    </location>
</feature>
<accession>A0A1Q3EY51</accession>
<dbReference type="Pfam" id="PF00096">
    <property type="entry name" value="zf-C2H2"/>
    <property type="match status" value="4"/>
</dbReference>
<keyword evidence="5 11" id="KW-0862">Zinc</keyword>
<dbReference type="PROSITE" id="PS00028">
    <property type="entry name" value="ZINC_FINGER_C2H2_1"/>
    <property type="match status" value="7"/>
</dbReference>
<keyword evidence="8" id="KW-0804">Transcription</keyword>
<keyword evidence="6" id="KW-0805">Transcription regulation</keyword>
<name>A0A1Q3EY51_CULTA</name>
<keyword evidence="2 11" id="KW-0479">Metal-binding</keyword>
<evidence type="ECO:0000259" key="13">
    <source>
        <dbReference type="PROSITE" id="PS51915"/>
    </source>
</evidence>
<feature type="domain" description="C2H2-type" evidence="12">
    <location>
        <begin position="170"/>
        <end position="198"/>
    </location>
</feature>
<feature type="domain" description="C2H2-type" evidence="12">
    <location>
        <begin position="199"/>
        <end position="222"/>
    </location>
</feature>
<feature type="domain" description="C2H2-type" evidence="12">
    <location>
        <begin position="477"/>
        <end position="504"/>
    </location>
</feature>
<evidence type="ECO:0000256" key="11">
    <source>
        <dbReference type="PROSITE-ProRule" id="PRU01263"/>
    </source>
</evidence>
<dbReference type="SUPFAM" id="SSF57716">
    <property type="entry name" value="Glucocorticoid receptor-like (DNA-binding domain)"/>
    <property type="match status" value="1"/>
</dbReference>
<dbReference type="PROSITE" id="PS50157">
    <property type="entry name" value="ZINC_FINGER_C2H2_2"/>
    <property type="match status" value="9"/>
</dbReference>
<feature type="domain" description="C2H2-type" evidence="12">
    <location>
        <begin position="505"/>
        <end position="533"/>
    </location>
</feature>
<dbReference type="AlphaFoldDB" id="A0A1Q3EY51"/>
<keyword evidence="4 10" id="KW-0863">Zinc-finger</keyword>
<dbReference type="PANTHER" id="PTHR16515:SF49">
    <property type="entry name" value="GASTRULA ZINC FINGER PROTEIN XLCGF49.1-LIKE-RELATED"/>
    <property type="match status" value="1"/>
</dbReference>
<reference evidence="14" key="1">
    <citation type="submission" date="2017-01" db="EMBL/GenBank/DDBJ databases">
        <title>A deep insight into the sialotranscriptome of adult male and female Cluex tarsalis mosquitoes.</title>
        <authorList>
            <person name="Ribeiro J.M."/>
            <person name="Moreira F."/>
            <person name="Bernard K.A."/>
            <person name="Calvo E."/>
        </authorList>
    </citation>
    <scope>NUCLEOTIDE SEQUENCE</scope>
    <source>
        <strain evidence="14">Kern County</strain>
        <tissue evidence="14">Salivary glands</tissue>
    </source>
</reference>
<dbReference type="PROSITE" id="PS51915">
    <property type="entry name" value="ZAD"/>
    <property type="match status" value="1"/>
</dbReference>
<dbReference type="PANTHER" id="PTHR16515">
    <property type="entry name" value="PR DOMAIN ZINC FINGER PROTEIN"/>
    <property type="match status" value="1"/>
</dbReference>
<protein>
    <submittedName>
        <fullName evidence="14">Putative transcriptional repressor salm</fullName>
    </submittedName>
</protein>
<proteinExistence type="predicted"/>
<sequence length="610" mass="69344">MEEDLLIVPSGSPESYCRLCFSEANVEPLITGDHLPPPNQPLLLDLIRRHVAIRLDPASGETPPCGICSTCRMMLEEFQRFRERCLKCDYVLTGELRDENGEREEEFDPGMELMCHLCRMAFATVAETKTHFQMVHSLEQLHKCSQCPMKFTTAKRLELHRKIHDSERPFRCHLCTADFKSNSLLKRHREKWHEIQRVFECLQCPRVFATEVHLHLHTKSMHVPANLTGEPLAAAVAPPPAKKAKKRVEPTPAVEIAPPVPPLAPLVSVVATVIPPPAPAPQPTPNDNSKPFQCTTCFNRFHFVGSIKRHTRDVHSRQALPAECNPLVPVHPAIATEVPLGTDFYQIEPVQPTDIYQIEPVVPVAQPAIPKPEPFAHYPGTMPCLVALERLDESIIPPIENYEIPVGKFYFHTRQKKVLLQEPPQELLEDDELAALYPGFVQGQSRRVFTCDICHKELATPEGLKRHVARHKAEYDFHCDECGRGFVDKGSLDRHLHLHTNDYPHKCDECPLGFVRPQLLAKHRERFHGPNAKEQLKLQYCPICQRAFGNRSALNTHLKHYHPEQTEVAEDTQQQQQQYPMELDEEGMSSLMADESLLLDDKTAVFGMLL</sequence>
<evidence type="ECO:0000256" key="3">
    <source>
        <dbReference type="ARBA" id="ARBA00022737"/>
    </source>
</evidence>
<dbReference type="Gene3D" id="3.40.1800.20">
    <property type="match status" value="1"/>
</dbReference>
<evidence type="ECO:0000256" key="10">
    <source>
        <dbReference type="PROSITE-ProRule" id="PRU00042"/>
    </source>
</evidence>
<keyword evidence="3" id="KW-0677">Repeat</keyword>
<dbReference type="SMART" id="SM00355">
    <property type="entry name" value="ZnF_C2H2"/>
    <property type="match status" value="9"/>
</dbReference>
<evidence type="ECO:0000256" key="2">
    <source>
        <dbReference type="ARBA" id="ARBA00022723"/>
    </source>
</evidence>